<keyword evidence="2" id="KW-0238">DNA-binding</keyword>
<dbReference type="Proteomes" id="UP000515291">
    <property type="component" value="Chromosome"/>
</dbReference>
<dbReference type="Proteomes" id="UP000076574">
    <property type="component" value="Unassembled WGS sequence"/>
</dbReference>
<dbReference type="PANTHER" id="PTHR43436:SF1">
    <property type="entry name" value="TRANSCRIPTIONAL REGULATORY PROTEIN"/>
    <property type="match status" value="1"/>
</dbReference>
<dbReference type="PROSITE" id="PS00041">
    <property type="entry name" value="HTH_ARAC_FAMILY_1"/>
    <property type="match status" value="1"/>
</dbReference>
<protein>
    <submittedName>
        <fullName evidence="5">AraC family transcriptional regulator</fullName>
    </submittedName>
</protein>
<evidence type="ECO:0000313" key="8">
    <source>
        <dbReference type="Proteomes" id="UP000515291"/>
    </source>
</evidence>
<dbReference type="GO" id="GO:0043565">
    <property type="term" value="F:sequence-specific DNA binding"/>
    <property type="evidence" value="ECO:0007669"/>
    <property type="project" value="InterPro"/>
</dbReference>
<dbReference type="SUPFAM" id="SSF46689">
    <property type="entry name" value="Homeodomain-like"/>
    <property type="match status" value="2"/>
</dbReference>
<dbReference type="InterPro" id="IPR018062">
    <property type="entry name" value="HTH_AraC-typ_CS"/>
</dbReference>
<dbReference type="EMBL" id="CP050292">
    <property type="protein sequence ID" value="QND75576.1"/>
    <property type="molecule type" value="Genomic_DNA"/>
</dbReference>
<accession>A0A164AUM3</accession>
<reference evidence="6" key="3">
    <citation type="journal article" date="2020" name="Mol. Plant Microbe Interact.">
        <title>Complete genome sequences of four natural Pseudomonas isolates that catabolize a wide range of aromatic compounds relevant to lignin valorization.</title>
        <authorList>
            <person name="Hatmaker E.A."/>
            <person name="Presle G."/>
            <person name="Cannon O."/>
            <person name="Guss A.M."/>
            <person name="Elkins J.G."/>
        </authorList>
    </citation>
    <scope>NUCLEOTIDE SEQUENCE</scope>
    <source>
        <strain evidence="6">581</strain>
    </source>
</reference>
<sequence length="310" mass="33964">MRVTETIREIADIIARYAANGSDHPTGLASLYLKRQTEPTQLVHTAQWPCFGLVAQGAKRLQLGTETYTYAAGDYVLVSLDLPMSSCIVEASEAQPHLGMGFAIDPQLLKEVLGRFGNGHADAPAHPQLPERGVVVAKASADLLDATLRLLRLLDRPQDIPVMAPLLEQEVLYRLLVGPYGARLRQIALAESPSNKVAKAISWLRSNYASPLRIEDLADRVGMSESSLHHNFKTVTAMTPMQYQKQLRLHEARRLMLVERLDVGSAGYAVGYQSPSQFSREYARLYGQPPIRDVGSARGPVLGGEARVAG</sequence>
<evidence type="ECO:0000313" key="7">
    <source>
        <dbReference type="Proteomes" id="UP000076574"/>
    </source>
</evidence>
<dbReference type="InterPro" id="IPR018060">
    <property type="entry name" value="HTH_AraC"/>
</dbReference>
<dbReference type="GO" id="GO:0003700">
    <property type="term" value="F:DNA-binding transcription factor activity"/>
    <property type="evidence" value="ECO:0007669"/>
    <property type="project" value="InterPro"/>
</dbReference>
<dbReference type="InterPro" id="IPR009057">
    <property type="entry name" value="Homeodomain-like_sf"/>
</dbReference>
<keyword evidence="3" id="KW-0804">Transcription</keyword>
<dbReference type="Pfam" id="PF12833">
    <property type="entry name" value="HTH_18"/>
    <property type="match status" value="1"/>
</dbReference>
<reference evidence="8" key="2">
    <citation type="journal article" date="2020" name="Mol. Plant Microbe">
        <title>Rhizobial microsymbionts of the narrowly endemic Oxytropis species growing in Kamchatka are characterized by significant genetic diversity and possess a set of genes that are associated with T3SS and T6SS secretion systems and can affect the development of symbiosis.</title>
        <authorList>
            <person name="Safronova V."/>
            <person name="Guro P."/>
            <person name="Sazanova A."/>
            <person name="Kuznetsova I."/>
            <person name="Belimov A."/>
            <person name="Yakubov V."/>
            <person name="Chirak E."/>
            <person name="Afonin A."/>
            <person name="Gogolev Y."/>
            <person name="Andronov E."/>
            <person name="Tikhonovich I."/>
        </authorList>
    </citation>
    <scope>NUCLEOTIDE SEQUENCE [LARGE SCALE GENOMIC DNA]</scope>
    <source>
        <strain evidence="8">581</strain>
    </source>
</reference>
<dbReference type="Pfam" id="PF06719">
    <property type="entry name" value="AraC_N"/>
    <property type="match status" value="1"/>
</dbReference>
<feature type="domain" description="HTH araC/xylS-type" evidence="4">
    <location>
        <begin position="198"/>
        <end position="296"/>
    </location>
</feature>
<evidence type="ECO:0000256" key="1">
    <source>
        <dbReference type="ARBA" id="ARBA00023015"/>
    </source>
</evidence>
<dbReference type="KEGG" id="trb:HB776_21650"/>
<name>A0A164AUM3_9BRAD</name>
<dbReference type="InterPro" id="IPR009594">
    <property type="entry name" value="Tscrpt_reg_HTH_AraC_N"/>
</dbReference>
<dbReference type="AlphaFoldDB" id="A0A164AUM3"/>
<evidence type="ECO:0000256" key="2">
    <source>
        <dbReference type="ARBA" id="ARBA00023125"/>
    </source>
</evidence>
<reference evidence="5 7" key="1">
    <citation type="submission" date="2016-03" db="EMBL/GenBank/DDBJ databases">
        <title>Microsymbionts genomes from the relict species Vavilovia formosa (Stev.) Fed.</title>
        <authorList>
            <person name="Kopat V."/>
            <person name="Chirak E."/>
            <person name="Kimeklis A."/>
            <person name="Andronov E."/>
        </authorList>
    </citation>
    <scope>NUCLEOTIDE SEQUENCE [LARGE SCALE GENOMIC DNA]</scope>
    <source>
        <strain evidence="5 7">Vaf07</strain>
    </source>
</reference>
<evidence type="ECO:0000259" key="4">
    <source>
        <dbReference type="PROSITE" id="PS01124"/>
    </source>
</evidence>
<evidence type="ECO:0000313" key="6">
    <source>
        <dbReference type="EMBL" id="QND75576.1"/>
    </source>
</evidence>
<dbReference type="EMBL" id="LVYV01000001">
    <property type="protein sequence ID" value="KZD25333.1"/>
    <property type="molecule type" value="Genomic_DNA"/>
</dbReference>
<dbReference type="PANTHER" id="PTHR43436">
    <property type="entry name" value="ARAC-FAMILY TRANSCRIPTIONAL REGULATOR"/>
    <property type="match status" value="1"/>
</dbReference>
<dbReference type="PROSITE" id="PS01124">
    <property type="entry name" value="HTH_ARAC_FAMILY_2"/>
    <property type="match status" value="1"/>
</dbReference>
<dbReference type="OrthoDB" id="9802263at2"/>
<evidence type="ECO:0000313" key="5">
    <source>
        <dbReference type="EMBL" id="KZD25333.1"/>
    </source>
</evidence>
<gene>
    <name evidence="5" type="ORF">A4A58_02535</name>
    <name evidence="6" type="ORF">HB776_21650</name>
</gene>
<keyword evidence="7" id="KW-1185">Reference proteome</keyword>
<dbReference type="SMART" id="SM00342">
    <property type="entry name" value="HTH_ARAC"/>
    <property type="match status" value="1"/>
</dbReference>
<dbReference type="STRING" id="943830.A4A58_02535"/>
<proteinExistence type="predicted"/>
<keyword evidence="1" id="KW-0805">Transcription regulation</keyword>
<organism evidence="5 7">
    <name type="scientific">Tardiphaga robiniae</name>
    <dbReference type="NCBI Taxonomy" id="943830"/>
    <lineage>
        <taxon>Bacteria</taxon>
        <taxon>Pseudomonadati</taxon>
        <taxon>Pseudomonadota</taxon>
        <taxon>Alphaproteobacteria</taxon>
        <taxon>Hyphomicrobiales</taxon>
        <taxon>Nitrobacteraceae</taxon>
        <taxon>Tardiphaga</taxon>
    </lineage>
</organism>
<evidence type="ECO:0000256" key="3">
    <source>
        <dbReference type="ARBA" id="ARBA00023163"/>
    </source>
</evidence>
<dbReference type="Gene3D" id="1.10.10.60">
    <property type="entry name" value="Homeodomain-like"/>
    <property type="match status" value="1"/>
</dbReference>